<organism evidence="2 3">
    <name type="scientific">Dankookia rubra</name>
    <dbReference type="NCBI Taxonomy" id="1442381"/>
    <lineage>
        <taxon>Bacteria</taxon>
        <taxon>Pseudomonadati</taxon>
        <taxon>Pseudomonadota</taxon>
        <taxon>Alphaproteobacteria</taxon>
        <taxon>Acetobacterales</taxon>
        <taxon>Roseomonadaceae</taxon>
        <taxon>Dankookia</taxon>
    </lineage>
</organism>
<dbReference type="OrthoDB" id="9101320at2"/>
<gene>
    <name evidence="2" type="ORF">E2C06_24890</name>
</gene>
<dbReference type="InterPro" id="IPR025419">
    <property type="entry name" value="DUF4142"/>
</dbReference>
<dbReference type="Gene3D" id="1.20.1260.10">
    <property type="match status" value="1"/>
</dbReference>
<protein>
    <submittedName>
        <fullName evidence="2">DUF4142 domain-containing protein</fullName>
    </submittedName>
</protein>
<dbReference type="RefSeq" id="WP_133291293.1">
    <property type="nucleotide sequence ID" value="NZ_SMSJ01000050.1"/>
</dbReference>
<sequence>MDRRWGIAFVLLGLAGCAETQRGADTVAAAAAAQVNPTLSTSDASFMTTAGRGGIAEVQMAQLAERNGRSPAVKRFARRMIEDHGAANQAMAELARRKQTSPPETMGAGQQQTYDRLAALQGRAFDRAYAEAMVADHQEDLQLFRTEAAEGTDPEVKAMAARHVPMLQEHLRMAQALPRK</sequence>
<dbReference type="InterPro" id="IPR012347">
    <property type="entry name" value="Ferritin-like"/>
</dbReference>
<dbReference type="Pfam" id="PF13628">
    <property type="entry name" value="DUF4142"/>
    <property type="match status" value="1"/>
</dbReference>
<evidence type="ECO:0000313" key="2">
    <source>
        <dbReference type="EMBL" id="TDH59884.1"/>
    </source>
</evidence>
<feature type="domain" description="DUF4142" evidence="1">
    <location>
        <begin position="42"/>
        <end position="177"/>
    </location>
</feature>
<dbReference type="PANTHER" id="PTHR38593:SF1">
    <property type="entry name" value="BLR2558 PROTEIN"/>
    <property type="match status" value="1"/>
</dbReference>
<reference evidence="2 3" key="1">
    <citation type="journal article" date="2016" name="J. Microbiol.">
        <title>Dankookia rubra gen. nov., sp. nov., an alphaproteobacterium isolated from sediment of a shallow stream.</title>
        <authorList>
            <person name="Kim W.H."/>
            <person name="Kim D.H."/>
            <person name="Kang K."/>
            <person name="Ahn T.Y."/>
        </authorList>
    </citation>
    <scope>NUCLEOTIDE SEQUENCE [LARGE SCALE GENOMIC DNA]</scope>
    <source>
        <strain evidence="2 3">JCM30602</strain>
    </source>
</reference>
<dbReference type="PANTHER" id="PTHR38593">
    <property type="entry name" value="BLR2558 PROTEIN"/>
    <property type="match status" value="1"/>
</dbReference>
<evidence type="ECO:0000259" key="1">
    <source>
        <dbReference type="Pfam" id="PF13628"/>
    </source>
</evidence>
<proteinExistence type="predicted"/>
<dbReference type="PROSITE" id="PS51257">
    <property type="entry name" value="PROKAR_LIPOPROTEIN"/>
    <property type="match status" value="1"/>
</dbReference>
<dbReference type="Proteomes" id="UP000295096">
    <property type="component" value="Unassembled WGS sequence"/>
</dbReference>
<dbReference type="AlphaFoldDB" id="A0A4R5QA25"/>
<comment type="caution">
    <text evidence="2">The sequence shown here is derived from an EMBL/GenBank/DDBJ whole genome shotgun (WGS) entry which is preliminary data.</text>
</comment>
<dbReference type="EMBL" id="SMSJ01000050">
    <property type="protein sequence ID" value="TDH59884.1"/>
    <property type="molecule type" value="Genomic_DNA"/>
</dbReference>
<accession>A0A4R5QA25</accession>
<name>A0A4R5QA25_9PROT</name>
<evidence type="ECO:0000313" key="3">
    <source>
        <dbReference type="Proteomes" id="UP000295096"/>
    </source>
</evidence>
<keyword evidence="3" id="KW-1185">Reference proteome</keyword>